<dbReference type="InterPro" id="IPR032710">
    <property type="entry name" value="NTF2-like_dom_sf"/>
</dbReference>
<proteinExistence type="predicted"/>
<gene>
    <name evidence="2" type="ORF">D7316_00364</name>
</gene>
<sequence>MTFDECCGPVLSGVRKAGTAEALMRSRFTAFAVGDSGYLLASWHPRTRPRTLDLDDTIEWYRLNIESVSGGTPFDTAGEVTFTAHHRHDGTRGRLHERSRFERHDGHWVYVDGVVSPG</sequence>
<reference evidence="2 3" key="1">
    <citation type="submission" date="2018-11" db="EMBL/GenBank/DDBJ databases">
        <title>Gordonia insulae sp. nov., isolated from an island soil.</title>
        <authorList>
            <person name="Kim Y.S."/>
            <person name="Kim S.B."/>
        </authorList>
    </citation>
    <scope>NUCLEOTIDE SEQUENCE [LARGE SCALE GENOMIC DNA]</scope>
    <source>
        <strain evidence="2 3">MMS17-SY073</strain>
    </source>
</reference>
<keyword evidence="3" id="KW-1185">Reference proteome</keyword>
<dbReference type="Pfam" id="PF17775">
    <property type="entry name" value="YchJ_M-like"/>
    <property type="match status" value="1"/>
</dbReference>
<dbReference type="EMBL" id="CP033972">
    <property type="protein sequence ID" value="AZG43795.1"/>
    <property type="molecule type" value="Genomic_DNA"/>
</dbReference>
<dbReference type="InterPro" id="IPR048469">
    <property type="entry name" value="YchJ-like_M"/>
</dbReference>
<dbReference type="Proteomes" id="UP000271469">
    <property type="component" value="Chromosome"/>
</dbReference>
<protein>
    <recommendedName>
        <fullName evidence="1">YchJ-like middle NTF2-like domain-containing protein</fullName>
    </recommendedName>
</protein>
<feature type="domain" description="YchJ-like middle NTF2-like" evidence="1">
    <location>
        <begin position="19"/>
        <end position="113"/>
    </location>
</feature>
<name>A0A3G8JGR4_9ACTN</name>
<dbReference type="OrthoDB" id="21421at2"/>
<dbReference type="SUPFAM" id="SSF54427">
    <property type="entry name" value="NTF2-like"/>
    <property type="match status" value="1"/>
</dbReference>
<organism evidence="2 3">
    <name type="scientific">Gordonia insulae</name>
    <dbReference type="NCBI Taxonomy" id="2420509"/>
    <lineage>
        <taxon>Bacteria</taxon>
        <taxon>Bacillati</taxon>
        <taxon>Actinomycetota</taxon>
        <taxon>Actinomycetes</taxon>
        <taxon>Mycobacteriales</taxon>
        <taxon>Gordoniaceae</taxon>
        <taxon>Gordonia</taxon>
    </lineage>
</organism>
<accession>A0A3G8JGR4</accession>
<dbReference type="AlphaFoldDB" id="A0A3G8JGR4"/>
<evidence type="ECO:0000313" key="2">
    <source>
        <dbReference type="EMBL" id="AZG43795.1"/>
    </source>
</evidence>
<dbReference type="KEGG" id="gom:D7316_00364"/>
<dbReference type="Gene3D" id="3.10.450.50">
    <property type="match status" value="1"/>
</dbReference>
<evidence type="ECO:0000259" key="1">
    <source>
        <dbReference type="Pfam" id="PF17775"/>
    </source>
</evidence>
<evidence type="ECO:0000313" key="3">
    <source>
        <dbReference type="Proteomes" id="UP000271469"/>
    </source>
</evidence>